<proteinExistence type="predicted"/>
<accession>A0A194VLC8</accession>
<dbReference type="OrthoDB" id="5425130at2759"/>
<dbReference type="AlphaFoldDB" id="A0A194VLC8"/>
<feature type="region of interest" description="Disordered" evidence="1">
    <location>
        <begin position="1"/>
        <end position="88"/>
    </location>
</feature>
<feature type="compositionally biased region" description="Polar residues" evidence="1">
    <location>
        <begin position="357"/>
        <end position="378"/>
    </location>
</feature>
<feature type="compositionally biased region" description="Pro residues" evidence="1">
    <location>
        <begin position="269"/>
        <end position="280"/>
    </location>
</feature>
<evidence type="ECO:0000313" key="3">
    <source>
        <dbReference type="Proteomes" id="UP000078559"/>
    </source>
</evidence>
<evidence type="ECO:0000256" key="1">
    <source>
        <dbReference type="SAM" id="MobiDB-lite"/>
    </source>
</evidence>
<keyword evidence="3" id="KW-1185">Reference proteome</keyword>
<feature type="compositionally biased region" description="Polar residues" evidence="1">
    <location>
        <begin position="103"/>
        <end position="114"/>
    </location>
</feature>
<evidence type="ECO:0000313" key="2">
    <source>
        <dbReference type="EMBL" id="KUI64763.1"/>
    </source>
</evidence>
<feature type="compositionally biased region" description="Low complexity" evidence="1">
    <location>
        <begin position="281"/>
        <end position="291"/>
    </location>
</feature>
<organism evidence="2 3">
    <name type="scientific">Cytospora mali</name>
    <name type="common">Apple Valsa canker fungus</name>
    <name type="synonym">Valsa mali</name>
    <dbReference type="NCBI Taxonomy" id="578113"/>
    <lineage>
        <taxon>Eukaryota</taxon>
        <taxon>Fungi</taxon>
        <taxon>Dikarya</taxon>
        <taxon>Ascomycota</taxon>
        <taxon>Pezizomycotina</taxon>
        <taxon>Sordariomycetes</taxon>
        <taxon>Sordariomycetidae</taxon>
        <taxon>Diaporthales</taxon>
        <taxon>Cytosporaceae</taxon>
        <taxon>Cytospora</taxon>
    </lineage>
</organism>
<feature type="compositionally biased region" description="Polar residues" evidence="1">
    <location>
        <begin position="333"/>
        <end position="343"/>
    </location>
</feature>
<gene>
    <name evidence="2" type="ORF">VM1G_00733</name>
</gene>
<feature type="region of interest" description="Disordered" evidence="1">
    <location>
        <begin position="103"/>
        <end position="380"/>
    </location>
</feature>
<dbReference type="Proteomes" id="UP000078559">
    <property type="component" value="Chromosome 1"/>
</dbReference>
<feature type="compositionally biased region" description="Polar residues" evidence="1">
    <location>
        <begin position="62"/>
        <end position="77"/>
    </location>
</feature>
<feature type="compositionally biased region" description="Polar residues" evidence="1">
    <location>
        <begin position="39"/>
        <end position="51"/>
    </location>
</feature>
<dbReference type="EMBL" id="CM003098">
    <property type="protein sequence ID" value="KUI64763.1"/>
    <property type="molecule type" value="Genomic_DNA"/>
</dbReference>
<reference evidence="2" key="1">
    <citation type="submission" date="2014-12" db="EMBL/GenBank/DDBJ databases">
        <title>Genome Sequence of Valsa Canker Pathogens Uncovers a Specific Adaption of Colonization on Woody Bark.</title>
        <authorList>
            <person name="Yin Z."/>
            <person name="Liu H."/>
            <person name="Gao X."/>
            <person name="Li Z."/>
            <person name="Song N."/>
            <person name="Ke X."/>
            <person name="Dai Q."/>
            <person name="Wu Y."/>
            <person name="Sun Y."/>
            <person name="Xu J.-R."/>
            <person name="Kang Z.K."/>
            <person name="Wang L."/>
            <person name="Huang L."/>
        </authorList>
    </citation>
    <scope>NUCLEOTIDE SEQUENCE [LARGE SCALE GENOMIC DNA]</scope>
    <source>
        <strain evidence="2">03-8</strain>
    </source>
</reference>
<name>A0A194VLC8_CYTMA</name>
<protein>
    <submittedName>
        <fullName evidence="2">Uncharacterized protein</fullName>
    </submittedName>
</protein>
<sequence length="493" mass="52472">MSPLSLPTPLYSKMEKDDSQGQPGAVQAEVRTSRPPSSPTKGSQTPTTPNDSKALPSVPAELTSTSPESLANQSALQPQLWRRRSVKSDKTLAVAELKLTLSHGSTAASAQQADSPLAQDFSLSKPLPPVASPELDSPILKSPVSTPGHIIRPSASNKSLPRGPPTEFKGNKKSEDDLDGFSQYAQEVENRIANGTYKASDLSPARTRTPEIRHPPTPDYAEDETRGVDVRANMSPASPVYPITPPNEGRPLSMIPEDFVKGSSSTRAGPPPTGPLPALPPRSSSRSSPSAPVTPRHSLPRYPAPAGRATPEATSSAAVHAYDSQAGGYSSPRHAQNISSAFTPSIEASDDDDFSTIRPSSSPWHATSTAPNNHNNKNGDYAAAEKEATNGVPASPGEPDYYPMLQNYGVYLPGDVIPAPPLKETQLDCFSGHAVFVFSKNDDHPVGCMACKVEDKNARFTCSHCSARLCVRCRDALMANGRDLRGWIEALMG</sequence>